<sequence>MLVLICFCLSGMLVCLCVLPLLFISITVADSILYE</sequence>
<evidence type="ECO:0000313" key="1">
    <source>
        <dbReference type="EMBL" id="JAD41842.1"/>
    </source>
</evidence>
<name>A0A0A9A470_ARUDO</name>
<reference evidence="1" key="2">
    <citation type="journal article" date="2015" name="Data Brief">
        <title>Shoot transcriptome of the giant reed, Arundo donax.</title>
        <authorList>
            <person name="Barrero R.A."/>
            <person name="Guerrero F.D."/>
            <person name="Moolhuijzen P."/>
            <person name="Goolsby J.A."/>
            <person name="Tidwell J."/>
            <person name="Bellgard S.E."/>
            <person name="Bellgard M.I."/>
        </authorList>
    </citation>
    <scope>NUCLEOTIDE SEQUENCE</scope>
    <source>
        <tissue evidence="1">Shoot tissue taken approximately 20 cm above the soil surface</tissue>
    </source>
</reference>
<organism evidence="1">
    <name type="scientific">Arundo donax</name>
    <name type="common">Giant reed</name>
    <name type="synonym">Donax arundinaceus</name>
    <dbReference type="NCBI Taxonomy" id="35708"/>
    <lineage>
        <taxon>Eukaryota</taxon>
        <taxon>Viridiplantae</taxon>
        <taxon>Streptophyta</taxon>
        <taxon>Embryophyta</taxon>
        <taxon>Tracheophyta</taxon>
        <taxon>Spermatophyta</taxon>
        <taxon>Magnoliopsida</taxon>
        <taxon>Liliopsida</taxon>
        <taxon>Poales</taxon>
        <taxon>Poaceae</taxon>
        <taxon>PACMAD clade</taxon>
        <taxon>Arundinoideae</taxon>
        <taxon>Arundineae</taxon>
        <taxon>Arundo</taxon>
    </lineage>
</organism>
<dbReference type="AlphaFoldDB" id="A0A0A9A470"/>
<reference evidence="1" key="1">
    <citation type="submission" date="2014-09" db="EMBL/GenBank/DDBJ databases">
        <authorList>
            <person name="Magalhaes I.L.F."/>
            <person name="Oliveira U."/>
            <person name="Santos F.R."/>
            <person name="Vidigal T.H.D.A."/>
            <person name="Brescovit A.D."/>
            <person name="Santos A.J."/>
        </authorList>
    </citation>
    <scope>NUCLEOTIDE SEQUENCE</scope>
    <source>
        <tissue evidence="1">Shoot tissue taken approximately 20 cm above the soil surface</tissue>
    </source>
</reference>
<protein>
    <submittedName>
        <fullName evidence="1">Uncharacterized protein</fullName>
    </submittedName>
</protein>
<accession>A0A0A9A470</accession>
<dbReference type="EMBL" id="GBRH01256053">
    <property type="protein sequence ID" value="JAD41842.1"/>
    <property type="molecule type" value="Transcribed_RNA"/>
</dbReference>
<proteinExistence type="predicted"/>